<evidence type="ECO:0000256" key="2">
    <source>
        <dbReference type="ARBA" id="ARBA00022679"/>
    </source>
</evidence>
<dbReference type="PANTHER" id="PTHR12526:SF510">
    <property type="entry name" value="D-INOSITOL 3-PHOSPHATE GLYCOSYLTRANSFERASE"/>
    <property type="match status" value="1"/>
</dbReference>
<accession>A0A1U7NSD6</accession>
<evidence type="ECO:0000259" key="3">
    <source>
        <dbReference type="Pfam" id="PF00534"/>
    </source>
</evidence>
<dbReference type="Gene3D" id="3.40.50.2000">
    <property type="entry name" value="Glycogen Phosphorylase B"/>
    <property type="match status" value="2"/>
</dbReference>
<keyword evidence="5" id="KW-1185">Reference proteome</keyword>
<gene>
    <name evidence="4" type="ORF">BOO71_0013750</name>
</gene>
<evidence type="ECO:0000313" key="5">
    <source>
        <dbReference type="Proteomes" id="UP000186607"/>
    </source>
</evidence>
<dbReference type="STRING" id="249408.BOO71_0013750"/>
<protein>
    <submittedName>
        <fullName evidence="4">Glycosyltransferase</fullName>
    </submittedName>
</protein>
<dbReference type="Proteomes" id="UP000186607">
    <property type="component" value="Unassembled WGS sequence"/>
</dbReference>
<dbReference type="SUPFAM" id="SSF53756">
    <property type="entry name" value="UDP-Glycosyltransferase/glycogen phosphorylase"/>
    <property type="match status" value="1"/>
</dbReference>
<evidence type="ECO:0000313" key="4">
    <source>
        <dbReference type="EMBL" id="OLV15817.1"/>
    </source>
</evidence>
<name>A0A1U7NSD6_9DEIO</name>
<dbReference type="AlphaFoldDB" id="A0A1U7NSD6"/>
<dbReference type="Pfam" id="PF00534">
    <property type="entry name" value="Glycos_transf_1"/>
    <property type="match status" value="1"/>
</dbReference>
<evidence type="ECO:0000256" key="1">
    <source>
        <dbReference type="ARBA" id="ARBA00022676"/>
    </source>
</evidence>
<organism evidence="4 5">
    <name type="scientific">Deinococcus marmoris</name>
    <dbReference type="NCBI Taxonomy" id="249408"/>
    <lineage>
        <taxon>Bacteria</taxon>
        <taxon>Thermotogati</taxon>
        <taxon>Deinococcota</taxon>
        <taxon>Deinococci</taxon>
        <taxon>Deinococcales</taxon>
        <taxon>Deinococcaceae</taxon>
        <taxon>Deinococcus</taxon>
    </lineage>
</organism>
<feature type="domain" description="Glycosyl transferase family 1" evidence="3">
    <location>
        <begin position="229"/>
        <end position="388"/>
    </location>
</feature>
<dbReference type="EMBL" id="MSTI01000161">
    <property type="protein sequence ID" value="OLV15817.1"/>
    <property type="molecule type" value="Genomic_DNA"/>
</dbReference>
<reference evidence="4 5" key="1">
    <citation type="submission" date="2017-01" db="EMBL/GenBank/DDBJ databases">
        <title>Genome Analysis of Deinococcus marmoris KOPRI26562.</title>
        <authorList>
            <person name="Kim J.H."/>
            <person name="Oh H.-M."/>
        </authorList>
    </citation>
    <scope>NUCLEOTIDE SEQUENCE [LARGE SCALE GENOMIC DNA]</scope>
    <source>
        <strain evidence="4 5">KOPRI26562</strain>
    </source>
</reference>
<dbReference type="CDD" id="cd03801">
    <property type="entry name" value="GT4_PimA-like"/>
    <property type="match status" value="1"/>
</dbReference>
<dbReference type="GO" id="GO:0016757">
    <property type="term" value="F:glycosyltransferase activity"/>
    <property type="evidence" value="ECO:0007669"/>
    <property type="project" value="UniProtKB-KW"/>
</dbReference>
<proteinExistence type="predicted"/>
<comment type="caution">
    <text evidence="4">The sequence shown here is derived from an EMBL/GenBank/DDBJ whole genome shotgun (WGS) entry which is preliminary data.</text>
</comment>
<dbReference type="OrthoDB" id="9814612at2"/>
<dbReference type="InterPro" id="IPR001296">
    <property type="entry name" value="Glyco_trans_1"/>
</dbReference>
<keyword evidence="1" id="KW-0328">Glycosyltransferase</keyword>
<dbReference type="PANTHER" id="PTHR12526">
    <property type="entry name" value="GLYCOSYLTRANSFERASE"/>
    <property type="match status" value="1"/>
</dbReference>
<keyword evidence="2 4" id="KW-0808">Transferase</keyword>
<sequence>MGDIQLKRLKVLVSAYACAPGEGSEPGVGWNISTALSAYHDIVVLTRTKNKLRIENELNVRPLENISFVYYDLPKWVLRLKRGSIGVQVYYYLWQLFVFGQMKQLHQKNHFDVVHHLTFGKYWSPSLLSRLGPPMLWGPVGGAESTPPNLIATFGLRGKVYELIRTLARQVGERDPLVCRTIMESKVALTKAPETAHRLKSLGAEDVRIFSEAGFSDAELTSLGQIPLAPNRPFRFLSVARLLHWKGVQFGLEAFAYARLPNAEYWILGDGPERAALEILARRLGIDRQVRFFGQKPRPQVLEILSSCHVLVHASMHDSGGWASVEAMAAGRPVLCLDVGGPATQVVEGAGVKVAPISPGYVISRLAWAMRELFFDADLYTRMSEEARIHVQQHFSWQTRAAELADILLQLTENHTKARD</sequence>
<dbReference type="RefSeq" id="WP_083653779.1">
    <property type="nucleotide sequence ID" value="NZ_MSTI01000161.1"/>
</dbReference>